<feature type="transmembrane region" description="Helical" evidence="6">
    <location>
        <begin position="279"/>
        <end position="299"/>
    </location>
</feature>
<feature type="transmembrane region" description="Helical" evidence="6">
    <location>
        <begin position="320"/>
        <end position="341"/>
    </location>
</feature>
<evidence type="ECO:0000256" key="4">
    <source>
        <dbReference type="ARBA" id="ARBA00022989"/>
    </source>
</evidence>
<feature type="transmembrane region" description="Helical" evidence="6">
    <location>
        <begin position="153"/>
        <end position="171"/>
    </location>
</feature>
<evidence type="ECO:0000256" key="5">
    <source>
        <dbReference type="ARBA" id="ARBA00023136"/>
    </source>
</evidence>
<feature type="transmembrane region" description="Helical" evidence="6">
    <location>
        <begin position="405"/>
        <end position="424"/>
    </location>
</feature>
<dbReference type="EMBL" id="FPHE01000044">
    <property type="protein sequence ID" value="SFV53472.1"/>
    <property type="molecule type" value="Genomic_DNA"/>
</dbReference>
<feature type="transmembrane region" description="Helical" evidence="6">
    <location>
        <begin position="82"/>
        <end position="105"/>
    </location>
</feature>
<feature type="transmembrane region" description="Helical" evidence="6">
    <location>
        <begin position="40"/>
        <end position="61"/>
    </location>
</feature>
<dbReference type="AlphaFoldDB" id="A0A1W1BIW4"/>
<keyword evidence="4 6" id="KW-1133">Transmembrane helix</keyword>
<evidence type="ECO:0000256" key="3">
    <source>
        <dbReference type="ARBA" id="ARBA00022692"/>
    </source>
</evidence>
<dbReference type="Pfam" id="PF13520">
    <property type="entry name" value="AA_permease_2"/>
    <property type="match status" value="1"/>
</dbReference>
<keyword evidence="2" id="KW-1003">Cell membrane</keyword>
<evidence type="ECO:0000256" key="2">
    <source>
        <dbReference type="ARBA" id="ARBA00022475"/>
    </source>
</evidence>
<keyword evidence="3 6" id="KW-0812">Transmembrane</keyword>
<reference evidence="7" key="1">
    <citation type="submission" date="2016-10" db="EMBL/GenBank/DDBJ databases">
        <authorList>
            <person name="de Groot N.N."/>
        </authorList>
    </citation>
    <scope>NUCLEOTIDE SEQUENCE</scope>
</reference>
<accession>A0A1W1BIW4</accession>
<organism evidence="7">
    <name type="scientific">hydrothermal vent metagenome</name>
    <dbReference type="NCBI Taxonomy" id="652676"/>
    <lineage>
        <taxon>unclassified sequences</taxon>
        <taxon>metagenomes</taxon>
        <taxon>ecological metagenomes</taxon>
    </lineage>
</organism>
<sequence>MNKNLGFKELLALAIGGMVGGGIFTVLGIAVAMVGSLAPFAIAFGGVVAWFAAYSYVKLGVYYKDEGATYSFFKRTYPSSPMAGSFIGWYTIFGYISTLALYAYTFSSYAISGFEFAQNELIRKLLAIAIIGFFAMVNIWSVKGMGEIEDIMVYAKLLILFIISLLLIFFAKVDFNTFTHMIQQDFHATPLLSILIVSSVTFVAYEGFQLVINAVNEMENPDVNIPKAIYGAIILVALIYFIIALSAILAIPAQDLIVNKESALASGAEDIIGNMGRNFVIFGAILATSSAINGTLFGSSRQMARIANDGFMPKIISKRVNDIPIYAILTIALVASILILVGGLQLILEFGSITFLLVSLLMSIANFKIRKETNASLPITIISIIGLSLGTLLILYYEFQNSPEQLMFIVLLYLLLTLGAWGYTKYIDV</sequence>
<dbReference type="Gene3D" id="1.20.1740.10">
    <property type="entry name" value="Amino acid/polyamine transporter I"/>
    <property type="match status" value="1"/>
</dbReference>
<dbReference type="PANTHER" id="PTHR42770">
    <property type="entry name" value="AMINO ACID TRANSPORTER-RELATED"/>
    <property type="match status" value="1"/>
</dbReference>
<evidence type="ECO:0000313" key="7">
    <source>
        <dbReference type="EMBL" id="SFV53472.1"/>
    </source>
</evidence>
<comment type="subcellular location">
    <subcellularLocation>
        <location evidence="1">Cell membrane</location>
        <topology evidence="1">Multi-pass membrane protein</topology>
    </subcellularLocation>
</comment>
<evidence type="ECO:0000256" key="1">
    <source>
        <dbReference type="ARBA" id="ARBA00004651"/>
    </source>
</evidence>
<evidence type="ECO:0000256" key="6">
    <source>
        <dbReference type="SAM" id="Phobius"/>
    </source>
</evidence>
<feature type="transmembrane region" description="Helical" evidence="6">
    <location>
        <begin position="379"/>
        <end position="399"/>
    </location>
</feature>
<dbReference type="InterPro" id="IPR050367">
    <property type="entry name" value="APC_superfamily"/>
</dbReference>
<feature type="transmembrane region" description="Helical" evidence="6">
    <location>
        <begin position="347"/>
        <end position="367"/>
    </location>
</feature>
<feature type="transmembrane region" description="Helical" evidence="6">
    <location>
        <begin position="125"/>
        <end position="141"/>
    </location>
</feature>
<dbReference type="PANTHER" id="PTHR42770:SF11">
    <property type="entry name" value="INNER MEMBRANE TRANSPORT PROTEIN YBAT"/>
    <property type="match status" value="1"/>
</dbReference>
<keyword evidence="5 6" id="KW-0472">Membrane</keyword>
<feature type="transmembrane region" description="Helical" evidence="6">
    <location>
        <begin position="228"/>
        <end position="251"/>
    </location>
</feature>
<feature type="transmembrane region" description="Helical" evidence="6">
    <location>
        <begin position="12"/>
        <end position="34"/>
    </location>
</feature>
<dbReference type="GO" id="GO:0022857">
    <property type="term" value="F:transmembrane transporter activity"/>
    <property type="evidence" value="ECO:0007669"/>
    <property type="project" value="InterPro"/>
</dbReference>
<feature type="transmembrane region" description="Helical" evidence="6">
    <location>
        <begin position="191"/>
        <end position="216"/>
    </location>
</feature>
<name>A0A1W1BIW4_9ZZZZ</name>
<gene>
    <name evidence="7" type="ORF">MNB_SV-12-164</name>
</gene>
<dbReference type="GO" id="GO:0005886">
    <property type="term" value="C:plasma membrane"/>
    <property type="evidence" value="ECO:0007669"/>
    <property type="project" value="UniProtKB-SubCell"/>
</dbReference>
<proteinExistence type="predicted"/>
<protein>
    <submittedName>
        <fullName evidence="7">Amino acid transporter</fullName>
    </submittedName>
</protein>
<dbReference type="InterPro" id="IPR002293">
    <property type="entry name" value="AA/rel_permease1"/>
</dbReference>
<dbReference type="PIRSF" id="PIRSF006060">
    <property type="entry name" value="AA_transporter"/>
    <property type="match status" value="1"/>
</dbReference>